<accession>A0A9J6FC35</accession>
<dbReference type="AlphaFoldDB" id="A0A9J6FC35"/>
<keyword evidence="2" id="KW-0472">Membrane</keyword>
<keyword evidence="2" id="KW-1133">Transmembrane helix</keyword>
<dbReference type="VEuPathDB" id="VectorBase:HLOH_040500"/>
<dbReference type="OrthoDB" id="6482937at2759"/>
<reference evidence="4 5" key="1">
    <citation type="journal article" date="2020" name="Cell">
        <title>Large-Scale Comparative Analyses of Tick Genomes Elucidate Their Genetic Diversity and Vector Capacities.</title>
        <authorList>
            <consortium name="Tick Genome and Microbiome Consortium (TIGMIC)"/>
            <person name="Jia N."/>
            <person name="Wang J."/>
            <person name="Shi W."/>
            <person name="Du L."/>
            <person name="Sun Y."/>
            <person name="Zhan W."/>
            <person name="Jiang J.F."/>
            <person name="Wang Q."/>
            <person name="Zhang B."/>
            <person name="Ji P."/>
            <person name="Bell-Sakyi L."/>
            <person name="Cui X.M."/>
            <person name="Yuan T.T."/>
            <person name="Jiang B.G."/>
            <person name="Yang W.F."/>
            <person name="Lam T.T."/>
            <person name="Chang Q.C."/>
            <person name="Ding S.J."/>
            <person name="Wang X.J."/>
            <person name="Zhu J.G."/>
            <person name="Ruan X.D."/>
            <person name="Zhao L."/>
            <person name="Wei J.T."/>
            <person name="Ye R.Z."/>
            <person name="Que T.C."/>
            <person name="Du C.H."/>
            <person name="Zhou Y.H."/>
            <person name="Cheng J.X."/>
            <person name="Dai P.F."/>
            <person name="Guo W.B."/>
            <person name="Han X.H."/>
            <person name="Huang E.J."/>
            <person name="Li L.F."/>
            <person name="Wei W."/>
            <person name="Gao Y.C."/>
            <person name="Liu J.Z."/>
            <person name="Shao H.Z."/>
            <person name="Wang X."/>
            <person name="Wang C.C."/>
            <person name="Yang T.C."/>
            <person name="Huo Q.B."/>
            <person name="Li W."/>
            <person name="Chen H.Y."/>
            <person name="Chen S.E."/>
            <person name="Zhou L.G."/>
            <person name="Ni X.B."/>
            <person name="Tian J.H."/>
            <person name="Sheng Y."/>
            <person name="Liu T."/>
            <person name="Pan Y.S."/>
            <person name="Xia L.Y."/>
            <person name="Li J."/>
            <person name="Zhao F."/>
            <person name="Cao W.C."/>
        </authorList>
    </citation>
    <scope>NUCLEOTIDE SEQUENCE [LARGE SCALE GENOMIC DNA]</scope>
    <source>
        <strain evidence="4">HaeL-2018</strain>
    </source>
</reference>
<feature type="domain" description="MADF" evidence="3">
    <location>
        <begin position="14"/>
        <end position="138"/>
    </location>
</feature>
<organism evidence="4 5">
    <name type="scientific">Haemaphysalis longicornis</name>
    <name type="common">Bush tick</name>
    <dbReference type="NCBI Taxonomy" id="44386"/>
    <lineage>
        <taxon>Eukaryota</taxon>
        <taxon>Metazoa</taxon>
        <taxon>Ecdysozoa</taxon>
        <taxon>Arthropoda</taxon>
        <taxon>Chelicerata</taxon>
        <taxon>Arachnida</taxon>
        <taxon>Acari</taxon>
        <taxon>Parasitiformes</taxon>
        <taxon>Ixodida</taxon>
        <taxon>Ixodoidea</taxon>
        <taxon>Ixodidae</taxon>
        <taxon>Haemaphysalinae</taxon>
        <taxon>Haemaphysalis</taxon>
    </lineage>
</organism>
<evidence type="ECO:0000313" key="5">
    <source>
        <dbReference type="Proteomes" id="UP000821853"/>
    </source>
</evidence>
<gene>
    <name evidence="4" type="ORF">HPB48_000929</name>
</gene>
<dbReference type="PANTHER" id="PTHR21505:SF8">
    <property type="entry name" value="DPT-YFP REPRESSOR BY OVEREXPRESSION, ISOFORM D-RELATED"/>
    <property type="match status" value="1"/>
</dbReference>
<evidence type="ECO:0000313" key="4">
    <source>
        <dbReference type="EMBL" id="KAH9359700.1"/>
    </source>
</evidence>
<feature type="transmembrane region" description="Helical" evidence="2">
    <location>
        <begin position="66"/>
        <end position="88"/>
    </location>
</feature>
<keyword evidence="2" id="KW-0812">Transmembrane</keyword>
<evidence type="ECO:0000256" key="2">
    <source>
        <dbReference type="SAM" id="Phobius"/>
    </source>
</evidence>
<proteinExistence type="predicted"/>
<name>A0A9J6FC35_HAELO</name>
<dbReference type="SMART" id="SM00595">
    <property type="entry name" value="MADF"/>
    <property type="match status" value="1"/>
</dbReference>
<protein>
    <recommendedName>
        <fullName evidence="3">MADF domain-containing protein</fullName>
    </recommendedName>
</protein>
<evidence type="ECO:0000259" key="3">
    <source>
        <dbReference type="PROSITE" id="PS51029"/>
    </source>
</evidence>
<dbReference type="PANTHER" id="PTHR21505">
    <property type="entry name" value="MADF DOMAIN-CONTAINING PROTEIN-RELATED"/>
    <property type="match status" value="1"/>
</dbReference>
<dbReference type="Proteomes" id="UP000821853">
    <property type="component" value="Chromosome 1"/>
</dbReference>
<keyword evidence="5" id="KW-1185">Reference proteome</keyword>
<dbReference type="Pfam" id="PF10545">
    <property type="entry name" value="MADF_DNA_bdg"/>
    <property type="match status" value="2"/>
</dbReference>
<feature type="compositionally biased region" description="Basic and acidic residues" evidence="1">
    <location>
        <begin position="168"/>
        <end position="178"/>
    </location>
</feature>
<comment type="caution">
    <text evidence="4">The sequence shown here is derived from an EMBL/GenBank/DDBJ whole genome shotgun (WGS) entry which is preliminary data.</text>
</comment>
<dbReference type="InterPro" id="IPR006578">
    <property type="entry name" value="MADF-dom"/>
</dbReference>
<feature type="region of interest" description="Disordered" evidence="1">
    <location>
        <begin position="161"/>
        <end position="221"/>
    </location>
</feature>
<feature type="compositionally biased region" description="Polar residues" evidence="1">
    <location>
        <begin position="182"/>
        <end position="192"/>
    </location>
</feature>
<dbReference type="OMA" id="NTQPEVI"/>
<dbReference type="PROSITE" id="PS51029">
    <property type="entry name" value="MADF"/>
    <property type="match status" value="1"/>
</dbReference>
<dbReference type="EMBL" id="JABSTR010000001">
    <property type="protein sequence ID" value="KAH9359700.1"/>
    <property type="molecule type" value="Genomic_DNA"/>
</dbReference>
<sequence length="296" mass="33817">MSGNSQFTVEEEADLISLVQERRLLWDVKHRHYHRRDLKEVAFSEVAAVFGDRFTGTEGKFLHFQAFAYVCISQFLHQLLYFFFFSVAQLRSRFANLRTQFTREKRKVQMRSGMSADDVYEPRWVHYNRLKFLAAGNPTQKSVSNMHTEQEIQVIDSMPQANDDWDSEDVHTEDRCGEDVSPSPNQAGSSQDYVVVETNRPATPTRPAAKRRHADDERGERQRLLTSAVEALEKAQRPATATDECDTFGVLIAQTLRQIPPGPLRQTGILTVYQAAINYSASIQVELVECESIHST</sequence>
<evidence type="ECO:0000256" key="1">
    <source>
        <dbReference type="SAM" id="MobiDB-lite"/>
    </source>
</evidence>